<dbReference type="InterPro" id="IPR032531">
    <property type="entry name" value="DUF4956"/>
</dbReference>
<feature type="transmembrane region" description="Helical" evidence="1">
    <location>
        <begin position="59"/>
        <end position="89"/>
    </location>
</feature>
<organism evidence="2">
    <name type="scientific">hydrothermal vent metagenome</name>
    <dbReference type="NCBI Taxonomy" id="652676"/>
    <lineage>
        <taxon>unclassified sequences</taxon>
        <taxon>metagenomes</taxon>
        <taxon>ecological metagenomes</taxon>
    </lineage>
</organism>
<feature type="transmembrane region" description="Helical" evidence="1">
    <location>
        <begin position="20"/>
        <end position="47"/>
    </location>
</feature>
<keyword evidence="1" id="KW-1133">Transmembrane helix</keyword>
<sequence length="228" mass="25596">MEKVMSFEDIIKNSFTNMDFSSSLTTLDIIVILLSTFLMGMFIFYIYKKTFQGVLYTQSYNVSLVMISIVTSLIIMTISSNFVLSLGMVGALSIVRFRTAIKDSMDIAFMFWAISIGIANGAGFFQISIIGSLVIAGLLIILREFKSSSSPYLLILNYSSDADGEIMNYIQDKLNRYTLKSRTVTKSQVELTIEIRLENNDTTFVTHLSNINNVENVVLVSYNGDYIS</sequence>
<keyword evidence="1" id="KW-0812">Transmembrane</keyword>
<dbReference type="AlphaFoldDB" id="A0A1W1EL53"/>
<reference evidence="2" key="1">
    <citation type="submission" date="2016-10" db="EMBL/GenBank/DDBJ databases">
        <authorList>
            <person name="de Groot N.N."/>
        </authorList>
    </citation>
    <scope>NUCLEOTIDE SEQUENCE</scope>
</reference>
<feature type="transmembrane region" description="Helical" evidence="1">
    <location>
        <begin position="109"/>
        <end position="142"/>
    </location>
</feature>
<gene>
    <name evidence="2" type="ORF">MNB_SV-15-1090</name>
</gene>
<evidence type="ECO:0000313" key="2">
    <source>
        <dbReference type="EMBL" id="SHO81512.1"/>
    </source>
</evidence>
<keyword evidence="1" id="KW-0472">Membrane</keyword>
<proteinExistence type="predicted"/>
<dbReference type="EMBL" id="FRYL01000041">
    <property type="protein sequence ID" value="SHO81512.1"/>
    <property type="molecule type" value="Genomic_DNA"/>
</dbReference>
<name>A0A1W1EL53_9ZZZZ</name>
<evidence type="ECO:0000256" key="1">
    <source>
        <dbReference type="SAM" id="Phobius"/>
    </source>
</evidence>
<evidence type="ECO:0008006" key="3">
    <source>
        <dbReference type="Google" id="ProtNLM"/>
    </source>
</evidence>
<dbReference type="Pfam" id="PF16316">
    <property type="entry name" value="DUF4956"/>
    <property type="match status" value="1"/>
</dbReference>
<protein>
    <recommendedName>
        <fullName evidence="3">DUF4956 domain-containing protein</fullName>
    </recommendedName>
</protein>
<accession>A0A1W1EL53</accession>